<keyword evidence="3 5" id="KW-0732">Signal</keyword>
<dbReference type="Pfam" id="PF10342">
    <property type="entry name" value="Kre9_KNH"/>
    <property type="match status" value="1"/>
</dbReference>
<dbReference type="EMBL" id="CP014501">
    <property type="protein sequence ID" value="ANB12723.1"/>
    <property type="molecule type" value="Genomic_DNA"/>
</dbReference>
<feature type="domain" description="Yeast cell wall synthesis Kre9/Knh1-like N-terminal" evidence="7">
    <location>
        <begin position="37"/>
        <end position="134"/>
    </location>
</feature>
<dbReference type="PANTHER" id="PTHR28154">
    <property type="entry name" value="CELL WALL SYNTHESIS PROTEIN KNH1-RELATED"/>
    <property type="match status" value="1"/>
</dbReference>
<dbReference type="InterPro" id="IPR008659">
    <property type="entry name" value="Kre9/Knh1_C"/>
</dbReference>
<evidence type="ECO:0000256" key="4">
    <source>
        <dbReference type="SAM" id="MobiDB-lite"/>
    </source>
</evidence>
<comment type="similarity">
    <text evidence="2">Belongs to the KRE9/KNH1 family.</text>
</comment>
<evidence type="ECO:0000256" key="3">
    <source>
        <dbReference type="ARBA" id="ARBA00022729"/>
    </source>
</evidence>
<evidence type="ECO:0000259" key="6">
    <source>
        <dbReference type="Pfam" id="PF05390"/>
    </source>
</evidence>
<comment type="function">
    <text evidence="1">Involved in cell wall beta(1-&gt;6) glucan synthesis.</text>
</comment>
<dbReference type="GeneID" id="30038084"/>
<dbReference type="InterPro" id="IPR045328">
    <property type="entry name" value="Kre9/Knh1"/>
</dbReference>
<feature type="domain" description="Yeast cell wall synthesis Kre9/Knh1 C-terminal" evidence="6">
    <location>
        <begin position="177"/>
        <end position="269"/>
    </location>
</feature>
<evidence type="ECO:0000256" key="2">
    <source>
        <dbReference type="ARBA" id="ARBA00006816"/>
    </source>
</evidence>
<keyword evidence="9" id="KW-1185">Reference proteome</keyword>
<name>A0A167DBN8_9ASCO</name>
<dbReference type="GO" id="GO:0005576">
    <property type="term" value="C:extracellular region"/>
    <property type="evidence" value="ECO:0007669"/>
    <property type="project" value="TreeGrafter"/>
</dbReference>
<organism evidence="8 9">
    <name type="scientific">Sugiyamaella lignohabitans</name>
    <dbReference type="NCBI Taxonomy" id="796027"/>
    <lineage>
        <taxon>Eukaryota</taxon>
        <taxon>Fungi</taxon>
        <taxon>Dikarya</taxon>
        <taxon>Ascomycota</taxon>
        <taxon>Saccharomycotina</taxon>
        <taxon>Dipodascomycetes</taxon>
        <taxon>Dipodascales</taxon>
        <taxon>Trichomonascaceae</taxon>
        <taxon>Sugiyamaella</taxon>
    </lineage>
</organism>
<sequence length="282" mass="29581">MMSAKPSSCLAVLFTVWVTLVSFVSADLALGDTLSTYDALTDKISLTWKDDGTSPPLDNFKTIKVLLCTGPNSNIDCFVTLAGPTNLNTLTGDTLSVPLTSAATLGNDGSYYLQVVALVSNSQFSIHYSDRFQLTGMSGTTVQASTGGDTSPPPAAPAAGNGAGAPADPGAAASLAKTPYESQTGTAWITRYAPMQLQPGTSVTAKLTPSPRFPTSAVTYFVTARPSPSVHSTITMGWSYVFSSLTNYATPMPTPTLYYQASQVIASSIEAVSRSKAKRWMD</sequence>
<gene>
    <name evidence="8" type="primary">KRE9</name>
    <name evidence="8" type="ORF">AWJ20_991</name>
</gene>
<dbReference type="KEGG" id="slb:AWJ20_991"/>
<evidence type="ECO:0000259" key="7">
    <source>
        <dbReference type="Pfam" id="PF10342"/>
    </source>
</evidence>
<dbReference type="Pfam" id="PF05390">
    <property type="entry name" value="Kre9_KNH1_C"/>
    <property type="match status" value="1"/>
</dbReference>
<dbReference type="Proteomes" id="UP000189580">
    <property type="component" value="Chromosome a"/>
</dbReference>
<evidence type="ECO:0000256" key="1">
    <source>
        <dbReference type="ARBA" id="ARBA00004010"/>
    </source>
</evidence>
<dbReference type="GO" id="GO:0042546">
    <property type="term" value="P:cell wall biogenesis"/>
    <property type="evidence" value="ECO:0007669"/>
    <property type="project" value="InterPro"/>
</dbReference>
<reference evidence="8 9" key="1">
    <citation type="submission" date="2016-02" db="EMBL/GenBank/DDBJ databases">
        <title>Complete genome sequence and transcriptome regulation of the pentose utilising yeast Sugiyamaella lignohabitans.</title>
        <authorList>
            <person name="Bellasio M."/>
            <person name="Peymann A."/>
            <person name="Valli M."/>
            <person name="Sipitzky M."/>
            <person name="Graf A."/>
            <person name="Sauer M."/>
            <person name="Marx H."/>
            <person name="Mattanovich D."/>
        </authorList>
    </citation>
    <scope>NUCLEOTIDE SEQUENCE [LARGE SCALE GENOMIC DNA]</scope>
    <source>
        <strain evidence="8 9">CBS 10342</strain>
    </source>
</reference>
<proteinExistence type="inferred from homology"/>
<protein>
    <submittedName>
        <fullName evidence="8">Kre9p</fullName>
    </submittedName>
</protein>
<dbReference type="OrthoDB" id="2432613at2759"/>
<feature type="signal peptide" evidence="5">
    <location>
        <begin position="1"/>
        <end position="26"/>
    </location>
</feature>
<feature type="region of interest" description="Disordered" evidence="4">
    <location>
        <begin position="139"/>
        <end position="176"/>
    </location>
</feature>
<evidence type="ECO:0000256" key="5">
    <source>
        <dbReference type="SAM" id="SignalP"/>
    </source>
</evidence>
<dbReference type="GO" id="GO:0006078">
    <property type="term" value="P:(1-&gt;6)-beta-D-glucan biosynthetic process"/>
    <property type="evidence" value="ECO:0007669"/>
    <property type="project" value="InterPro"/>
</dbReference>
<evidence type="ECO:0000313" key="9">
    <source>
        <dbReference type="Proteomes" id="UP000189580"/>
    </source>
</evidence>
<evidence type="ECO:0000313" key="8">
    <source>
        <dbReference type="EMBL" id="ANB12723.1"/>
    </source>
</evidence>
<feature type="chain" id="PRO_5007885112" evidence="5">
    <location>
        <begin position="27"/>
        <end position="282"/>
    </location>
</feature>
<feature type="compositionally biased region" description="Low complexity" evidence="4">
    <location>
        <begin position="157"/>
        <end position="174"/>
    </location>
</feature>
<dbReference type="GO" id="GO:0031505">
    <property type="term" value="P:fungal-type cell wall organization"/>
    <property type="evidence" value="ECO:0007669"/>
    <property type="project" value="TreeGrafter"/>
</dbReference>
<dbReference type="InterPro" id="IPR018466">
    <property type="entry name" value="Kre9/Knh1-like_N"/>
</dbReference>
<accession>A0A167DBN8</accession>
<dbReference type="RefSeq" id="XP_018735200.1">
    <property type="nucleotide sequence ID" value="XM_018882964.1"/>
</dbReference>
<dbReference type="AlphaFoldDB" id="A0A167DBN8"/>
<dbReference type="PANTHER" id="PTHR28154:SF1">
    <property type="entry name" value="CELL WALL SYNTHESIS PROTEIN KNH1-RELATED"/>
    <property type="match status" value="1"/>
</dbReference>